<evidence type="ECO:0000259" key="2">
    <source>
        <dbReference type="PROSITE" id="PS50966"/>
    </source>
</evidence>
<keyword evidence="4" id="KW-1185">Reference proteome</keyword>
<dbReference type="InterPro" id="IPR007527">
    <property type="entry name" value="Znf_SWIM"/>
</dbReference>
<organism evidence="3 4">
    <name type="scientific">Halalkalicoccus paucihalophilus</name>
    <dbReference type="NCBI Taxonomy" id="1008153"/>
    <lineage>
        <taxon>Archaea</taxon>
        <taxon>Methanobacteriati</taxon>
        <taxon>Methanobacteriota</taxon>
        <taxon>Stenosarchaea group</taxon>
        <taxon>Halobacteria</taxon>
        <taxon>Halobacteriales</taxon>
        <taxon>Halococcaceae</taxon>
        <taxon>Halalkalicoccus</taxon>
    </lineage>
</organism>
<proteinExistence type="predicted"/>
<dbReference type="EMBL" id="LTAZ01000007">
    <property type="protein sequence ID" value="KYH25166.1"/>
    <property type="molecule type" value="Genomic_DNA"/>
</dbReference>
<dbReference type="Pfam" id="PF04434">
    <property type="entry name" value="SWIM"/>
    <property type="match status" value="1"/>
</dbReference>
<reference evidence="3 4" key="1">
    <citation type="submission" date="2016-02" db="EMBL/GenBank/DDBJ databases">
        <title>Genome sequence of Halalkalicoccus paucihalophilus DSM 24557.</title>
        <authorList>
            <person name="Poehlein A."/>
            <person name="Daniel R."/>
        </authorList>
    </citation>
    <scope>NUCLEOTIDE SEQUENCE [LARGE SCALE GENOMIC DNA]</scope>
    <source>
        <strain evidence="3 4">DSM 24557</strain>
    </source>
</reference>
<comment type="caution">
    <text evidence="3">The sequence shown here is derived from an EMBL/GenBank/DDBJ whole genome shotgun (WGS) entry which is preliminary data.</text>
</comment>
<dbReference type="PROSITE" id="PS50966">
    <property type="entry name" value="ZF_SWIM"/>
    <property type="match status" value="1"/>
</dbReference>
<keyword evidence="1" id="KW-0862">Zinc</keyword>
<name>A0A151ABU3_9EURY</name>
<dbReference type="PATRIC" id="fig|1008153.3.peg.2809"/>
<protein>
    <recommendedName>
        <fullName evidence="2">SWIM-type domain-containing protein</fullName>
    </recommendedName>
</protein>
<evidence type="ECO:0000313" key="4">
    <source>
        <dbReference type="Proteomes" id="UP000075321"/>
    </source>
</evidence>
<evidence type="ECO:0000313" key="3">
    <source>
        <dbReference type="EMBL" id="KYH25166.1"/>
    </source>
</evidence>
<evidence type="ECO:0000256" key="1">
    <source>
        <dbReference type="PROSITE-ProRule" id="PRU00325"/>
    </source>
</evidence>
<dbReference type="GO" id="GO:0008270">
    <property type="term" value="F:zinc ion binding"/>
    <property type="evidence" value="ECO:0007669"/>
    <property type="project" value="UniProtKB-KW"/>
</dbReference>
<sequence length="183" mass="20057">MAVTALGDALYEVETDHDTSYLIDLRSCRCSCPDYVFRSVRCKHLRRVAIEITEGRTPPPGQLAVACAVCGEELFVPEADADRPQYCGTDALEPGAFVRDRETGDRLLVVAVSDRRADRTEVGRSAYSVATYPNNRSYDPADRVVGAVYPQSIEMTGSGPEPDALRVYSFPHARLERVSGTPA</sequence>
<keyword evidence="1" id="KW-0479">Metal-binding</keyword>
<dbReference type="Proteomes" id="UP000075321">
    <property type="component" value="Unassembled WGS sequence"/>
</dbReference>
<dbReference type="OrthoDB" id="166762at2157"/>
<feature type="domain" description="SWIM-type" evidence="2">
    <location>
        <begin position="11"/>
        <end position="53"/>
    </location>
</feature>
<dbReference type="AlphaFoldDB" id="A0A151ABU3"/>
<gene>
    <name evidence="3" type="ORF">HAPAU_27500</name>
</gene>
<accession>A0A151ABU3</accession>
<keyword evidence="1" id="KW-0863">Zinc-finger</keyword>